<protein>
    <recommendedName>
        <fullName evidence="1">MADF domain-containing protein</fullName>
    </recommendedName>
</protein>
<dbReference type="PANTHER" id="PTHR12243">
    <property type="entry name" value="MADF DOMAIN TRANSCRIPTION FACTOR"/>
    <property type="match status" value="1"/>
</dbReference>
<dbReference type="AlphaFoldDB" id="A0A6P4HYE3"/>
<dbReference type="OrthoDB" id="8036311at2759"/>
<dbReference type="GeneID" id="108074061"/>
<dbReference type="PROSITE" id="PS51029">
    <property type="entry name" value="MADF"/>
    <property type="match status" value="1"/>
</dbReference>
<evidence type="ECO:0000259" key="1">
    <source>
        <dbReference type="PROSITE" id="PS51029"/>
    </source>
</evidence>
<evidence type="ECO:0000313" key="3">
    <source>
        <dbReference type="RefSeq" id="XP_017021422.1"/>
    </source>
</evidence>
<accession>A0A6P4HYE3</accession>
<evidence type="ECO:0000313" key="2">
    <source>
        <dbReference type="Proteomes" id="UP001652661"/>
    </source>
</evidence>
<dbReference type="RefSeq" id="XP_017021422.1">
    <property type="nucleotide sequence ID" value="XM_017165933.3"/>
</dbReference>
<dbReference type="SMART" id="SM00595">
    <property type="entry name" value="MADF"/>
    <property type="match status" value="1"/>
</dbReference>
<dbReference type="Proteomes" id="UP001652661">
    <property type="component" value="Chromosome 3R"/>
</dbReference>
<feature type="domain" description="MADF" evidence="1">
    <location>
        <begin position="22"/>
        <end position="106"/>
    </location>
</feature>
<dbReference type="InterPro" id="IPR006578">
    <property type="entry name" value="MADF-dom"/>
</dbReference>
<reference evidence="3" key="1">
    <citation type="submission" date="2025-08" db="UniProtKB">
        <authorList>
            <consortium name="RefSeq"/>
        </authorList>
    </citation>
    <scope>IDENTIFICATION</scope>
    <source>
        <strain evidence="3">14028-0561.14</strain>
        <tissue evidence="3">Whole fly</tissue>
    </source>
</reference>
<keyword evidence="2" id="KW-1185">Reference proteome</keyword>
<dbReference type="Pfam" id="PF10545">
    <property type="entry name" value="MADF_DNA_bdg"/>
    <property type="match status" value="1"/>
</dbReference>
<dbReference type="InterPro" id="IPR039353">
    <property type="entry name" value="TF_Adf1"/>
</dbReference>
<dbReference type="PANTHER" id="PTHR12243:SF67">
    <property type="entry name" value="COREPRESSOR OF PANGOLIN, ISOFORM A-RELATED"/>
    <property type="match status" value="1"/>
</dbReference>
<organism evidence="2 3">
    <name type="scientific">Drosophila kikkawai</name>
    <name type="common">Fruit fly</name>
    <dbReference type="NCBI Taxonomy" id="30033"/>
    <lineage>
        <taxon>Eukaryota</taxon>
        <taxon>Metazoa</taxon>
        <taxon>Ecdysozoa</taxon>
        <taxon>Arthropoda</taxon>
        <taxon>Hexapoda</taxon>
        <taxon>Insecta</taxon>
        <taxon>Pterygota</taxon>
        <taxon>Neoptera</taxon>
        <taxon>Endopterygota</taxon>
        <taxon>Diptera</taxon>
        <taxon>Brachycera</taxon>
        <taxon>Muscomorpha</taxon>
        <taxon>Ephydroidea</taxon>
        <taxon>Drosophilidae</taxon>
        <taxon>Drosophila</taxon>
        <taxon>Sophophora</taxon>
    </lineage>
</organism>
<gene>
    <name evidence="3" type="primary">LOC108074061</name>
</gene>
<proteinExistence type="predicted"/>
<sequence length="237" mass="27920">MQGLKRPRTKHTRSFVYEEKVLLIQQVHSRPILWDIRDKRHFDGFYLKRAWESVAAALNKDFISCKTAWKSLRDSHRYYCRTTKKNGVDSEWRFASHLAFLPKDVRERARPRTTFNPVAREDSESTQDEPYEYEEAGSRLETDISCLTEDAKDLDKYLSNWTEDMYSSIGKSKEKREELSPLKEVEHQQKTAFSRPIFAYWESLLNKMSPEDSDAAEQRMTQTLWAEIAATKHNNGL</sequence>
<name>A0A6P4HYE3_DROKI</name>